<dbReference type="RefSeq" id="WP_091116596.1">
    <property type="nucleotide sequence ID" value="NZ_FMHY01000002.1"/>
</dbReference>
<keyword evidence="6" id="KW-0378">Hydrolase</keyword>
<evidence type="ECO:0000256" key="3">
    <source>
        <dbReference type="ARBA" id="ARBA00013368"/>
    </source>
</evidence>
<proteinExistence type="inferred from homology"/>
<evidence type="ECO:0000313" key="6">
    <source>
        <dbReference type="EMBL" id="SCL47879.1"/>
    </source>
</evidence>
<evidence type="ECO:0000313" key="7">
    <source>
        <dbReference type="Proteomes" id="UP000199696"/>
    </source>
</evidence>
<dbReference type="PANTHER" id="PTHR32114">
    <property type="entry name" value="ABC TRANSPORTER ABCH.3"/>
    <property type="match status" value="1"/>
</dbReference>
<feature type="coiled-coil region" evidence="4">
    <location>
        <begin position="454"/>
        <end position="511"/>
    </location>
</feature>
<keyword evidence="7" id="KW-1185">Reference proteome</keyword>
<dbReference type="OrthoDB" id="9795626at2"/>
<dbReference type="InterPro" id="IPR027417">
    <property type="entry name" value="P-loop_NTPase"/>
</dbReference>
<name>A0A1C6U1X5_9ACTN</name>
<keyword evidence="6" id="KW-0540">Nuclease</keyword>
<dbReference type="Pfam" id="PF13558">
    <property type="entry name" value="SbcC_Walker_B"/>
    <property type="match status" value="1"/>
</dbReference>
<feature type="domain" description="Rad50/SbcC-type AAA" evidence="5">
    <location>
        <begin position="5"/>
        <end position="188"/>
    </location>
</feature>
<dbReference type="PANTHER" id="PTHR32114:SF2">
    <property type="entry name" value="ABC TRANSPORTER ABCH.3"/>
    <property type="match status" value="1"/>
</dbReference>
<evidence type="ECO:0000256" key="2">
    <source>
        <dbReference type="ARBA" id="ARBA00011322"/>
    </source>
</evidence>
<dbReference type="Proteomes" id="UP000199696">
    <property type="component" value="Unassembled WGS sequence"/>
</dbReference>
<dbReference type="EMBL" id="FMHY01000002">
    <property type="protein sequence ID" value="SCL47879.1"/>
    <property type="molecule type" value="Genomic_DNA"/>
</dbReference>
<evidence type="ECO:0000256" key="1">
    <source>
        <dbReference type="ARBA" id="ARBA00006930"/>
    </source>
</evidence>
<dbReference type="GO" id="GO:0016887">
    <property type="term" value="F:ATP hydrolysis activity"/>
    <property type="evidence" value="ECO:0007669"/>
    <property type="project" value="InterPro"/>
</dbReference>
<dbReference type="AlphaFoldDB" id="A0A1C6U1X5"/>
<dbReference type="GO" id="GO:0006302">
    <property type="term" value="P:double-strand break repair"/>
    <property type="evidence" value="ECO:0007669"/>
    <property type="project" value="InterPro"/>
</dbReference>
<dbReference type="InterPro" id="IPR038729">
    <property type="entry name" value="Rad50/SbcC_AAA"/>
</dbReference>
<sequence>MRPMRLDMAGFTVFREETTVDFTDADFFALVGPTGSGKSTVLDAICFVLYGTVPRWGGARGLSNALAPSANEARVRLVFESAGDRYVATRVVRRDGRGTVKTANAGLQLMPAGFDVTKLDTGLSPEDLGEVVAGTPAEMEQAVLDAVGLPYEQFTSCVVLPQGQFADFLHAKPATRQQILVNLLGLGVYEAVQKKATERAGQAEAKLAAVDKMLGGLADVDDAALTDAGQRVDRMRELAEAVSVAVPELDRARATAREVTAALTALDAELTVLAEVRPPEGIAELARAVAAARSAADEAAAAVGLAEEREEKLRGELAAAGDESALRLLLKAHADRERLTGEVATVLAAVTTAQTEHDAAAGALAAARATAERAEAELEAAFRAHEEAKATDQAVALRAHLVAGGPCPVCEQEVSRVPAMPAGSAVARAVAAGKAARTASEAAKRVVQERDAAARELDRVLLGARAEHDQLRARLTELDEQLADAAAPAALREALDEHARLRRTLEEAAGAVRAGRDAARRARSTLDGAEDRLRRAWRQFDATRDELARFGPPAADRDDVAAAWAALAGWAGEQAERRRADRDGLAATVGQAEAATSEVEARIAALFTAAGLAAPGDPLRDAAVAVERADAELRRLEERRAQAAELHEQRAGHEREAQVARALAGHLRANNFERWLLAEALDLLVDGASRILRELSGGQYDLVHDKGEFFVVDHHDAGLRRGVRTLSGGETFQASLALALALSEQLAGMSTTAASLESIVLDEGFGTLDAATLDTVAATLESLAARGDRMVGVVTHVPALAERIPVRFEVRKDARTARVERTGR</sequence>
<evidence type="ECO:0000256" key="4">
    <source>
        <dbReference type="SAM" id="Coils"/>
    </source>
</evidence>
<keyword evidence="4" id="KW-0175">Coiled coil</keyword>
<evidence type="ECO:0000259" key="5">
    <source>
        <dbReference type="Pfam" id="PF13476"/>
    </source>
</evidence>
<organism evidence="6 7">
    <name type="scientific">Micromonospora eburnea</name>
    <dbReference type="NCBI Taxonomy" id="227316"/>
    <lineage>
        <taxon>Bacteria</taxon>
        <taxon>Bacillati</taxon>
        <taxon>Actinomycetota</taxon>
        <taxon>Actinomycetes</taxon>
        <taxon>Micromonosporales</taxon>
        <taxon>Micromonosporaceae</taxon>
        <taxon>Micromonospora</taxon>
    </lineage>
</organism>
<comment type="subunit">
    <text evidence="2">Heterodimer of SbcC and SbcD.</text>
</comment>
<comment type="similarity">
    <text evidence="1">Belongs to the SMC family. SbcC subfamily.</text>
</comment>
<feature type="coiled-coil region" evidence="4">
    <location>
        <begin position="357"/>
        <end position="391"/>
    </location>
</feature>
<feature type="coiled-coil region" evidence="4">
    <location>
        <begin position="619"/>
        <end position="656"/>
    </location>
</feature>
<dbReference type="GO" id="GO:0004527">
    <property type="term" value="F:exonuclease activity"/>
    <property type="evidence" value="ECO:0007669"/>
    <property type="project" value="UniProtKB-KW"/>
</dbReference>
<reference evidence="7" key="1">
    <citation type="submission" date="2016-06" db="EMBL/GenBank/DDBJ databases">
        <authorList>
            <person name="Varghese N."/>
            <person name="Submissions Spin"/>
        </authorList>
    </citation>
    <scope>NUCLEOTIDE SEQUENCE [LARGE SCALE GENOMIC DNA]</scope>
    <source>
        <strain evidence="7">DSM 44814</strain>
    </source>
</reference>
<dbReference type="STRING" id="227316.GA0070604_1579"/>
<dbReference type="Gene3D" id="3.40.50.300">
    <property type="entry name" value="P-loop containing nucleotide triphosphate hydrolases"/>
    <property type="match status" value="2"/>
</dbReference>
<dbReference type="Pfam" id="PF13476">
    <property type="entry name" value="AAA_23"/>
    <property type="match status" value="1"/>
</dbReference>
<protein>
    <recommendedName>
        <fullName evidence="3">Nuclease SbcCD subunit C</fullName>
    </recommendedName>
</protein>
<gene>
    <name evidence="6" type="ORF">GA0070604_1579</name>
</gene>
<keyword evidence="6" id="KW-0269">Exonuclease</keyword>
<accession>A0A1C6U1X5</accession>
<dbReference type="SUPFAM" id="SSF52540">
    <property type="entry name" value="P-loop containing nucleoside triphosphate hydrolases"/>
    <property type="match status" value="1"/>
</dbReference>